<dbReference type="VEuPathDB" id="FungiDB:PV09_09793"/>
<reference evidence="2 3" key="1">
    <citation type="submission" date="2015-01" db="EMBL/GenBank/DDBJ databases">
        <title>The Genome Sequence of Ochroconis gallopava CBS43764.</title>
        <authorList>
            <consortium name="The Broad Institute Genomics Platform"/>
            <person name="Cuomo C."/>
            <person name="de Hoog S."/>
            <person name="Gorbushina A."/>
            <person name="Stielow B."/>
            <person name="Teixiera M."/>
            <person name="Abouelleil A."/>
            <person name="Chapman S.B."/>
            <person name="Priest M."/>
            <person name="Young S.K."/>
            <person name="Wortman J."/>
            <person name="Nusbaum C."/>
            <person name="Birren B."/>
        </authorList>
    </citation>
    <scope>NUCLEOTIDE SEQUENCE [LARGE SCALE GENOMIC DNA]</scope>
    <source>
        <strain evidence="2 3">CBS 43764</strain>
    </source>
</reference>
<dbReference type="HOGENOM" id="CLU_1983285_0_0_1"/>
<dbReference type="AlphaFoldDB" id="A0A0D1ZWG6"/>
<evidence type="ECO:0000256" key="1">
    <source>
        <dbReference type="SAM" id="MobiDB-lite"/>
    </source>
</evidence>
<name>A0A0D1ZWG6_9PEZI</name>
<accession>A0A0D1ZWG6</accession>
<feature type="region of interest" description="Disordered" evidence="1">
    <location>
        <begin position="1"/>
        <end position="28"/>
    </location>
</feature>
<dbReference type="RefSeq" id="XP_016208244.1">
    <property type="nucleotide sequence ID" value="XM_016363929.1"/>
</dbReference>
<evidence type="ECO:0000313" key="3">
    <source>
        <dbReference type="Proteomes" id="UP000053259"/>
    </source>
</evidence>
<dbReference type="GeneID" id="27317766"/>
<dbReference type="EMBL" id="KN847714">
    <property type="protein sequence ID" value="KIV98374.1"/>
    <property type="molecule type" value="Genomic_DNA"/>
</dbReference>
<gene>
    <name evidence="2" type="ORF">PV09_09793</name>
</gene>
<proteinExistence type="predicted"/>
<evidence type="ECO:0000313" key="2">
    <source>
        <dbReference type="EMBL" id="KIV98374.1"/>
    </source>
</evidence>
<dbReference type="Proteomes" id="UP000053259">
    <property type="component" value="Unassembled WGS sequence"/>
</dbReference>
<protein>
    <submittedName>
        <fullName evidence="2">Uncharacterized protein</fullName>
    </submittedName>
</protein>
<sequence>MHEESAGRIGNESSTENGHGGGGRQSVDSAAIRALSVVPTEVVNLVNDEEEDESIAGPSSAATARGRTVAFIGEGVEGGEGGADESTNGRSAAVRAGQKRPSIADPINESPASHGPPKTRKRCEVY</sequence>
<dbReference type="InParanoid" id="A0A0D1ZWG6"/>
<feature type="compositionally biased region" description="Basic residues" evidence="1">
    <location>
        <begin position="117"/>
        <end position="126"/>
    </location>
</feature>
<keyword evidence="3" id="KW-1185">Reference proteome</keyword>
<feature type="region of interest" description="Disordered" evidence="1">
    <location>
        <begin position="45"/>
        <end position="126"/>
    </location>
</feature>
<organism evidence="2 3">
    <name type="scientific">Verruconis gallopava</name>
    <dbReference type="NCBI Taxonomy" id="253628"/>
    <lineage>
        <taxon>Eukaryota</taxon>
        <taxon>Fungi</taxon>
        <taxon>Dikarya</taxon>
        <taxon>Ascomycota</taxon>
        <taxon>Pezizomycotina</taxon>
        <taxon>Dothideomycetes</taxon>
        <taxon>Pleosporomycetidae</taxon>
        <taxon>Venturiales</taxon>
        <taxon>Sympoventuriaceae</taxon>
        <taxon>Verruconis</taxon>
    </lineage>
</organism>